<keyword evidence="2" id="KW-1185">Reference proteome</keyword>
<reference evidence="2" key="1">
    <citation type="journal article" date="2019" name="Int. J. Syst. Evol. Microbiol.">
        <title>The Global Catalogue of Microorganisms (GCM) 10K type strain sequencing project: providing services to taxonomists for standard genome sequencing and annotation.</title>
        <authorList>
            <consortium name="The Broad Institute Genomics Platform"/>
            <consortium name="The Broad Institute Genome Sequencing Center for Infectious Disease"/>
            <person name="Wu L."/>
            <person name="Ma J."/>
        </authorList>
    </citation>
    <scope>NUCLEOTIDE SEQUENCE [LARGE SCALE GENOMIC DNA]</scope>
    <source>
        <strain evidence="2">TISTR 1906</strain>
    </source>
</reference>
<dbReference type="RefSeq" id="WP_245633328.1">
    <property type="nucleotide sequence ID" value="NZ_BCNT01000005.1"/>
</dbReference>
<accession>A0ABW5UN39</accession>
<gene>
    <name evidence="1" type="ORF">ACFSW6_13005</name>
</gene>
<dbReference type="EMBL" id="JBHUMV010000005">
    <property type="protein sequence ID" value="MFD2755012.1"/>
    <property type="molecule type" value="Genomic_DNA"/>
</dbReference>
<protein>
    <submittedName>
        <fullName evidence="1">Cysteine-rich CWC family protein</fullName>
    </submittedName>
</protein>
<evidence type="ECO:0000313" key="2">
    <source>
        <dbReference type="Proteomes" id="UP001597463"/>
    </source>
</evidence>
<dbReference type="Pfam" id="PF14375">
    <property type="entry name" value="Cys_rich_CWC"/>
    <property type="match status" value="1"/>
</dbReference>
<dbReference type="Proteomes" id="UP001597463">
    <property type="component" value="Unassembled WGS sequence"/>
</dbReference>
<dbReference type="InterPro" id="IPR032720">
    <property type="entry name" value="Cys_rich_CWC"/>
</dbReference>
<evidence type="ECO:0000313" key="1">
    <source>
        <dbReference type="EMBL" id="MFD2755012.1"/>
    </source>
</evidence>
<proteinExistence type="predicted"/>
<comment type="caution">
    <text evidence="1">The sequence shown here is derived from an EMBL/GenBank/DDBJ whole genome shotgun (WGS) entry which is preliminary data.</text>
</comment>
<name>A0ABW5UN39_9BURK</name>
<organism evidence="1 2">
    <name type="scientific">Comamonas terrae</name>
    <dbReference type="NCBI Taxonomy" id="673548"/>
    <lineage>
        <taxon>Bacteria</taxon>
        <taxon>Pseudomonadati</taxon>
        <taxon>Pseudomonadota</taxon>
        <taxon>Betaproteobacteria</taxon>
        <taxon>Burkholderiales</taxon>
        <taxon>Comamonadaceae</taxon>
        <taxon>Comamonas</taxon>
    </lineage>
</organism>
<sequence>MMRNHVQNRYTVSTTASSLNCPLCGQPNRCAIAAGLPAESCWCMRAEIPRQALARIPEPQRGKACICPACGRRQPGDEPPPSAA</sequence>